<feature type="compositionally biased region" description="Low complexity" evidence="7">
    <location>
        <begin position="258"/>
        <end position="268"/>
    </location>
</feature>
<dbReference type="SUPFAM" id="SSF56112">
    <property type="entry name" value="Protein kinase-like (PK-like)"/>
    <property type="match status" value="1"/>
</dbReference>
<keyword evidence="3 6" id="KW-0547">Nucleotide-binding</keyword>
<dbReference type="InterPro" id="IPR008271">
    <property type="entry name" value="Ser/Thr_kinase_AS"/>
</dbReference>
<dbReference type="AlphaFoldDB" id="A0A150GWM1"/>
<dbReference type="GO" id="GO:0005524">
    <property type="term" value="F:ATP binding"/>
    <property type="evidence" value="ECO:0007669"/>
    <property type="project" value="UniProtKB-UniRule"/>
</dbReference>
<sequence length="694" mass="71616">MAGPGVGPLEHGRGVNGAHWVAGSSRGLASEALGRVMSPGSRGLTGDASAVVSGRDRGASPGPLDNINAAKQAIVAGRPPGSDTESALDDLVLLNVLGEGSYGRVYRALWRGTTVACKIILLPAHMSGRERHERMAVMEAAISSSLSHPNIVQTYTYDVGRVDGGKMRNASQRAAMHGNPEDGSAMPGSSTGPLGANGCTTLGPHSSAEQRAMADADCRCWEIRLIQEYCEIGSLRDKLNHKAFFRRPTSLGGGAGGQPTPAGSSGMPASGGVGPFASMPPAGPAPPSAGTPSSDRHCSDRQEGHGRLASGAAGVGAGLNSVAENNADCCASPWVEWQPDGSGWEGTGPGRAGGGSAPAPVDVDLAAVLDTAIDVARAMAHLHHEGIVHADLKPRNVLLKGSTTDPRGFVAKVADFGLSMRLDTHETHVSNAFHGTLAYMAPETLLHGHVSRASDVYGFGILLFELYTSDTAFRGVPKALIGHAIAKENLRPVFPPHLDAPFEYQLLACRCWESNPEIRPEFDYILDHLKRMRMRLCAPPHCLLPLGGPGFGSSGGVRHAHTGAFADRWGMAAAEQQAGAGSFIRAGRRTGSATLGESIRDYTNHSATVTASANSSTMSAMSALAAGPISAGAASEAVPSGAIHLQVPPAPALPRALLTSHGGGGGGASAPRPVPDQEGCSELPWEEEPAVQSL</sequence>
<evidence type="ECO:0000313" key="9">
    <source>
        <dbReference type="EMBL" id="KXZ54296.1"/>
    </source>
</evidence>
<dbReference type="EMBL" id="LSYV01000006">
    <property type="protein sequence ID" value="KXZ54296.1"/>
    <property type="molecule type" value="Genomic_DNA"/>
</dbReference>
<keyword evidence="10" id="KW-1185">Reference proteome</keyword>
<evidence type="ECO:0000256" key="7">
    <source>
        <dbReference type="SAM" id="MobiDB-lite"/>
    </source>
</evidence>
<evidence type="ECO:0000313" key="10">
    <source>
        <dbReference type="Proteomes" id="UP000075714"/>
    </source>
</evidence>
<feature type="binding site" evidence="6">
    <location>
        <position position="118"/>
    </location>
    <ligand>
        <name>ATP</name>
        <dbReference type="ChEBI" id="CHEBI:30616"/>
    </ligand>
</feature>
<dbReference type="InterPro" id="IPR011009">
    <property type="entry name" value="Kinase-like_dom_sf"/>
</dbReference>
<evidence type="ECO:0000256" key="6">
    <source>
        <dbReference type="PROSITE-ProRule" id="PRU10141"/>
    </source>
</evidence>
<dbReference type="InterPro" id="IPR051681">
    <property type="entry name" value="Ser/Thr_Kinases-Pseudokinases"/>
</dbReference>
<keyword evidence="4" id="KW-0418">Kinase</keyword>
<organism evidence="9 10">
    <name type="scientific">Gonium pectorale</name>
    <name type="common">Green alga</name>
    <dbReference type="NCBI Taxonomy" id="33097"/>
    <lineage>
        <taxon>Eukaryota</taxon>
        <taxon>Viridiplantae</taxon>
        <taxon>Chlorophyta</taxon>
        <taxon>core chlorophytes</taxon>
        <taxon>Chlorophyceae</taxon>
        <taxon>CS clade</taxon>
        <taxon>Chlamydomonadales</taxon>
        <taxon>Volvocaceae</taxon>
        <taxon>Gonium</taxon>
    </lineage>
</organism>
<dbReference type="PROSITE" id="PS00107">
    <property type="entry name" value="PROTEIN_KINASE_ATP"/>
    <property type="match status" value="1"/>
</dbReference>
<evidence type="ECO:0000256" key="1">
    <source>
        <dbReference type="ARBA" id="ARBA00022527"/>
    </source>
</evidence>
<dbReference type="PROSITE" id="PS00108">
    <property type="entry name" value="PROTEIN_KINASE_ST"/>
    <property type="match status" value="1"/>
</dbReference>
<gene>
    <name evidence="9" type="ORF">GPECTOR_5g382</name>
</gene>
<protein>
    <recommendedName>
        <fullName evidence="8">Protein kinase domain-containing protein</fullName>
    </recommendedName>
</protein>
<evidence type="ECO:0000256" key="4">
    <source>
        <dbReference type="ARBA" id="ARBA00022777"/>
    </source>
</evidence>
<evidence type="ECO:0000256" key="3">
    <source>
        <dbReference type="ARBA" id="ARBA00022741"/>
    </source>
</evidence>
<dbReference type="SMART" id="SM00220">
    <property type="entry name" value="S_TKc"/>
    <property type="match status" value="1"/>
</dbReference>
<feature type="region of interest" description="Disordered" evidence="7">
    <location>
        <begin position="654"/>
        <end position="694"/>
    </location>
</feature>
<dbReference type="Gene3D" id="3.30.200.20">
    <property type="entry name" value="Phosphorylase Kinase, domain 1"/>
    <property type="match status" value="1"/>
</dbReference>
<dbReference type="PROSITE" id="PS50011">
    <property type="entry name" value="PROTEIN_KINASE_DOM"/>
    <property type="match status" value="1"/>
</dbReference>
<proteinExistence type="predicted"/>
<feature type="compositionally biased region" description="Polar residues" evidence="7">
    <location>
        <begin position="187"/>
        <end position="202"/>
    </location>
</feature>
<comment type="caution">
    <text evidence="9">The sequence shown here is derived from an EMBL/GenBank/DDBJ whole genome shotgun (WGS) entry which is preliminary data.</text>
</comment>
<dbReference type="STRING" id="33097.A0A150GWM1"/>
<dbReference type="InterPro" id="IPR000719">
    <property type="entry name" value="Prot_kinase_dom"/>
</dbReference>
<reference evidence="10" key="1">
    <citation type="journal article" date="2016" name="Nat. Commun.">
        <title>The Gonium pectorale genome demonstrates co-option of cell cycle regulation during the evolution of multicellularity.</title>
        <authorList>
            <person name="Hanschen E.R."/>
            <person name="Marriage T.N."/>
            <person name="Ferris P.J."/>
            <person name="Hamaji T."/>
            <person name="Toyoda A."/>
            <person name="Fujiyama A."/>
            <person name="Neme R."/>
            <person name="Noguchi H."/>
            <person name="Minakuchi Y."/>
            <person name="Suzuki M."/>
            <person name="Kawai-Toyooka H."/>
            <person name="Smith D.R."/>
            <person name="Sparks H."/>
            <person name="Anderson J."/>
            <person name="Bakaric R."/>
            <person name="Luria V."/>
            <person name="Karger A."/>
            <person name="Kirschner M.W."/>
            <person name="Durand P.M."/>
            <person name="Michod R.E."/>
            <person name="Nozaki H."/>
            <person name="Olson B.J."/>
        </authorList>
    </citation>
    <scope>NUCLEOTIDE SEQUENCE [LARGE SCALE GENOMIC DNA]</scope>
    <source>
        <strain evidence="10">NIES-2863</strain>
    </source>
</reference>
<feature type="region of interest" description="Disordered" evidence="7">
    <location>
        <begin position="170"/>
        <end position="202"/>
    </location>
</feature>
<name>A0A150GWM1_GONPE</name>
<feature type="region of interest" description="Disordered" evidence="7">
    <location>
        <begin position="248"/>
        <end position="312"/>
    </location>
</feature>
<dbReference type="Pfam" id="PF07714">
    <property type="entry name" value="PK_Tyr_Ser-Thr"/>
    <property type="match status" value="2"/>
</dbReference>
<dbReference type="OrthoDB" id="533232at2759"/>
<dbReference type="GO" id="GO:0004674">
    <property type="term" value="F:protein serine/threonine kinase activity"/>
    <property type="evidence" value="ECO:0007669"/>
    <property type="project" value="UniProtKB-KW"/>
</dbReference>
<dbReference type="InterPro" id="IPR001245">
    <property type="entry name" value="Ser-Thr/Tyr_kinase_cat_dom"/>
</dbReference>
<dbReference type="PANTHER" id="PTHR44329:SF214">
    <property type="entry name" value="PROTEIN KINASE DOMAIN-CONTAINING PROTEIN"/>
    <property type="match status" value="1"/>
</dbReference>
<feature type="compositionally biased region" description="Basic and acidic residues" evidence="7">
    <location>
        <begin position="294"/>
        <end position="306"/>
    </location>
</feature>
<keyword evidence="2" id="KW-0808">Transferase</keyword>
<keyword evidence="5 6" id="KW-0067">ATP-binding</keyword>
<dbReference type="Gene3D" id="1.10.510.10">
    <property type="entry name" value="Transferase(Phosphotransferase) domain 1"/>
    <property type="match status" value="1"/>
</dbReference>
<feature type="domain" description="Protein kinase" evidence="8">
    <location>
        <begin position="91"/>
        <end position="531"/>
    </location>
</feature>
<evidence type="ECO:0000256" key="2">
    <source>
        <dbReference type="ARBA" id="ARBA00022679"/>
    </source>
</evidence>
<evidence type="ECO:0000256" key="5">
    <source>
        <dbReference type="ARBA" id="ARBA00022840"/>
    </source>
</evidence>
<feature type="region of interest" description="Disordered" evidence="7">
    <location>
        <begin position="39"/>
        <end position="65"/>
    </location>
</feature>
<dbReference type="Proteomes" id="UP000075714">
    <property type="component" value="Unassembled WGS sequence"/>
</dbReference>
<dbReference type="PANTHER" id="PTHR44329">
    <property type="entry name" value="SERINE/THREONINE-PROTEIN KINASE TNNI3K-RELATED"/>
    <property type="match status" value="1"/>
</dbReference>
<accession>A0A150GWM1</accession>
<evidence type="ECO:0000259" key="8">
    <source>
        <dbReference type="PROSITE" id="PS50011"/>
    </source>
</evidence>
<feature type="compositionally biased region" description="Acidic residues" evidence="7">
    <location>
        <begin position="684"/>
        <end position="694"/>
    </location>
</feature>
<dbReference type="InterPro" id="IPR017441">
    <property type="entry name" value="Protein_kinase_ATP_BS"/>
</dbReference>
<keyword evidence="1" id="KW-0723">Serine/threonine-protein kinase</keyword>